<dbReference type="InterPro" id="IPR003529">
    <property type="entry name" value="Hematopoietin_rcpt_Gp130_CS"/>
</dbReference>
<dbReference type="SMART" id="SM00060">
    <property type="entry name" value="FN3"/>
    <property type="match status" value="4"/>
</dbReference>
<evidence type="ECO:0000256" key="9">
    <source>
        <dbReference type="ARBA" id="ARBA00023170"/>
    </source>
</evidence>
<dbReference type="CDD" id="cd00063">
    <property type="entry name" value="FN3"/>
    <property type="match status" value="3"/>
</dbReference>
<evidence type="ECO:0000259" key="13">
    <source>
        <dbReference type="PROSITE" id="PS50853"/>
    </source>
</evidence>
<feature type="region of interest" description="Disordered" evidence="11">
    <location>
        <begin position="700"/>
        <end position="737"/>
    </location>
</feature>
<keyword evidence="3 12" id="KW-0812">Transmembrane</keyword>
<evidence type="ECO:0000256" key="3">
    <source>
        <dbReference type="ARBA" id="ARBA00022692"/>
    </source>
</evidence>
<dbReference type="Gene3D" id="2.60.40.10">
    <property type="entry name" value="Immunoglobulins"/>
    <property type="match status" value="6"/>
</dbReference>
<dbReference type="Pfam" id="PF00041">
    <property type="entry name" value="fn3"/>
    <property type="match status" value="2"/>
</dbReference>
<evidence type="ECO:0000256" key="6">
    <source>
        <dbReference type="ARBA" id="ARBA00022989"/>
    </source>
</evidence>
<evidence type="ECO:0000256" key="8">
    <source>
        <dbReference type="ARBA" id="ARBA00023157"/>
    </source>
</evidence>
<evidence type="ECO:0000256" key="2">
    <source>
        <dbReference type="ARBA" id="ARBA00008921"/>
    </source>
</evidence>
<dbReference type="Proteomes" id="UP001166093">
    <property type="component" value="Unassembled WGS sequence"/>
</dbReference>
<evidence type="ECO:0000256" key="4">
    <source>
        <dbReference type="ARBA" id="ARBA00022729"/>
    </source>
</evidence>
<dbReference type="InterPro" id="IPR010457">
    <property type="entry name" value="IgC2-like_lig-bd"/>
</dbReference>
<feature type="transmembrane region" description="Helical" evidence="12">
    <location>
        <begin position="606"/>
        <end position="626"/>
    </location>
</feature>
<feature type="compositionally biased region" description="Polar residues" evidence="11">
    <location>
        <begin position="835"/>
        <end position="845"/>
    </location>
</feature>
<feature type="compositionally biased region" description="Polar residues" evidence="11">
    <location>
        <begin position="867"/>
        <end position="879"/>
    </location>
</feature>
<keyword evidence="6 12" id="KW-1133">Transmembrane helix</keyword>
<feature type="domain" description="Fibronectin type-III" evidence="13">
    <location>
        <begin position="509"/>
        <end position="598"/>
    </location>
</feature>
<evidence type="ECO:0000313" key="15">
    <source>
        <dbReference type="Proteomes" id="UP001166093"/>
    </source>
</evidence>
<dbReference type="EMBL" id="JAAWVQ010178075">
    <property type="protein sequence ID" value="MBN3288701.1"/>
    <property type="molecule type" value="Genomic_DNA"/>
</dbReference>
<comment type="caution">
    <text evidence="14">The sequence shown here is derived from an EMBL/GenBank/DDBJ whole genome shotgun (WGS) entry which is preliminary data.</text>
</comment>
<feature type="region of interest" description="Disordered" evidence="11">
    <location>
        <begin position="835"/>
        <end position="879"/>
    </location>
</feature>
<feature type="non-terminal residue" evidence="14">
    <location>
        <position position="879"/>
    </location>
</feature>
<feature type="domain" description="Fibronectin type-III" evidence="13">
    <location>
        <begin position="205"/>
        <end position="308"/>
    </location>
</feature>
<gene>
    <name evidence="14" type="primary">Il6st_1</name>
    <name evidence="14" type="ORF">GTO93_0009882</name>
</gene>
<dbReference type="InterPro" id="IPR036116">
    <property type="entry name" value="FN3_sf"/>
</dbReference>
<sequence>CLAGGLDHQCGVIEPVPSAVELHTEFTATCVLFESCIRQHKANADHMYWKFQQHRVPKDQYTKINDTAIRITVNITDELRSPLTCNIMSRGQLEHNIYGIFLKKGFPPEKPQNLTCIVHQAGKSLSDTLLCTWNPGRESHLDTRYTLKAQTITNASENISRIDEGELKMTTMPVFVNMRIWVEAENQLGKSTSEQLHLDPVDIVKPSPPEIDKISSEKEFPNSLVVSWNLTLNPRLFKLKYNIRYRSASNSEWTEVPLSETGSSIKSFRLQDLKPYTEYRVSVRCIKEDGLGYWSDWSKEKSAITPEAKPSGRPDLWRVIGPSDSDRNRRITLIWKELDPSFANGKILGYEVQVEARHYPAAKRFTVNGTSADCTLTEGATYRITVAAFNAKGQSPGAVLIIPADSQKDLPSAEDLKAFPQDGKLWVEWKAPRKITTEYVIEWCAMMEEGGGCSTESIEWQRVSALSINTVLKGDIKPLKCYKISVFPIYSGLPGACRSVEEYLEQGSPTIGPTVRTRKKERNGALLEWNLIPFMSRNGFIRNYTIFYQAEAITVDYTNRQYTLTSLGTSTMYAVHVSANTDAGSKNGSEFTFTTLKFAPGEIEAIVVPVCLGFLIIAVVTMLFCFNKRDLINCVMTFSFPTHVKHCINVENFFFSFQHNFSPKEQVCPEGIITDFSVINIENDNIDDYNKASDSLKKGKYTSEEHSSGIGGSSCMSSPRQSVSDSDEADSAQTTSSTVQYSSVVATGYRGQLPSAPVFARSESTQPLLDCEERPEDQHLYGNLNGFSRGQPQNREQVVRRPSRLYFKRPRMINEDADPSCDSLGFCPVDEVTLQDSAATGSSQPDSERQTVPRNGINASLERNETKSYVPQQNGYRAQ</sequence>
<keyword evidence="15" id="KW-1185">Reference proteome</keyword>
<dbReference type="SUPFAM" id="SSF49265">
    <property type="entry name" value="Fibronectin type III"/>
    <property type="match status" value="4"/>
</dbReference>
<evidence type="ECO:0000256" key="12">
    <source>
        <dbReference type="SAM" id="Phobius"/>
    </source>
</evidence>
<organism evidence="14 15">
    <name type="scientific">Polyodon spathula</name>
    <name type="common">North American paddlefish</name>
    <name type="synonym">Squalus spathula</name>
    <dbReference type="NCBI Taxonomy" id="7913"/>
    <lineage>
        <taxon>Eukaryota</taxon>
        <taxon>Metazoa</taxon>
        <taxon>Chordata</taxon>
        <taxon>Craniata</taxon>
        <taxon>Vertebrata</taxon>
        <taxon>Euteleostomi</taxon>
        <taxon>Actinopterygii</taxon>
        <taxon>Chondrostei</taxon>
        <taxon>Acipenseriformes</taxon>
        <taxon>Polyodontidae</taxon>
        <taxon>Polyodon</taxon>
    </lineage>
</organism>
<comment type="similarity">
    <text evidence="2">Belongs to the type I cytokine receptor family. Type 2 subfamily.</text>
</comment>
<evidence type="ECO:0000313" key="14">
    <source>
        <dbReference type="EMBL" id="MBN3288701.1"/>
    </source>
</evidence>
<feature type="non-terminal residue" evidence="14">
    <location>
        <position position="1"/>
    </location>
</feature>
<dbReference type="PANTHER" id="PTHR48423:SF2">
    <property type="entry name" value="INTERLEUKIN-12 RECEPTOR SUBUNIT BETA-2"/>
    <property type="match status" value="1"/>
</dbReference>
<dbReference type="PANTHER" id="PTHR48423">
    <property type="entry name" value="INTERLEUKIN-27 RECEPTOR SUBUNIT ALPHA"/>
    <property type="match status" value="1"/>
</dbReference>
<keyword evidence="8" id="KW-1015">Disulfide bond</keyword>
<accession>A0ABS2YQX6</accession>
<evidence type="ECO:0000256" key="7">
    <source>
        <dbReference type="ARBA" id="ARBA00023136"/>
    </source>
</evidence>
<keyword evidence="9" id="KW-0675">Receptor</keyword>
<protein>
    <submittedName>
        <fullName evidence="14">IL6RB protein</fullName>
    </submittedName>
</protein>
<keyword evidence="10" id="KW-0325">Glycoprotein</keyword>
<dbReference type="InterPro" id="IPR013783">
    <property type="entry name" value="Ig-like_fold"/>
</dbReference>
<keyword evidence="5" id="KW-0677">Repeat</keyword>
<comment type="subcellular location">
    <subcellularLocation>
        <location evidence="1">Membrane</location>
        <topology evidence="1">Single-pass type I membrane protein</topology>
    </subcellularLocation>
</comment>
<proteinExistence type="inferred from homology"/>
<name>A0ABS2YQX6_POLSP</name>
<dbReference type="InterPro" id="IPR052672">
    <property type="entry name" value="Type1_Cytokine_Rcpt_Type2"/>
</dbReference>
<dbReference type="InterPro" id="IPR003961">
    <property type="entry name" value="FN3_dom"/>
</dbReference>
<keyword evidence="4" id="KW-0732">Signal</keyword>
<evidence type="ECO:0000256" key="11">
    <source>
        <dbReference type="SAM" id="MobiDB-lite"/>
    </source>
</evidence>
<reference evidence="14" key="1">
    <citation type="journal article" date="2021" name="Cell">
        <title>Tracing the genetic footprints of vertebrate landing in non-teleost ray-finned fishes.</title>
        <authorList>
            <person name="Bi X."/>
            <person name="Wang K."/>
            <person name="Yang L."/>
            <person name="Pan H."/>
            <person name="Jiang H."/>
            <person name="Wei Q."/>
            <person name="Fang M."/>
            <person name="Yu H."/>
            <person name="Zhu C."/>
            <person name="Cai Y."/>
            <person name="He Y."/>
            <person name="Gan X."/>
            <person name="Zeng H."/>
            <person name="Yu D."/>
            <person name="Zhu Y."/>
            <person name="Jiang H."/>
            <person name="Qiu Q."/>
            <person name="Yang H."/>
            <person name="Zhang Y.E."/>
            <person name="Wang W."/>
            <person name="Zhu M."/>
            <person name="He S."/>
            <person name="Zhang G."/>
        </authorList>
    </citation>
    <scope>NUCLEOTIDE SEQUENCE</scope>
    <source>
        <strain evidence="14">Pddl_001</strain>
    </source>
</reference>
<feature type="domain" description="Fibronectin type-III" evidence="13">
    <location>
        <begin position="313"/>
        <end position="409"/>
    </location>
</feature>
<dbReference type="PROSITE" id="PS01353">
    <property type="entry name" value="HEMATOPO_REC_L_F2"/>
    <property type="match status" value="1"/>
</dbReference>
<dbReference type="PROSITE" id="PS50853">
    <property type="entry name" value="FN3"/>
    <property type="match status" value="3"/>
</dbReference>
<evidence type="ECO:0000256" key="10">
    <source>
        <dbReference type="ARBA" id="ARBA00023180"/>
    </source>
</evidence>
<keyword evidence="7 12" id="KW-0472">Membrane</keyword>
<evidence type="ECO:0000256" key="1">
    <source>
        <dbReference type="ARBA" id="ARBA00004479"/>
    </source>
</evidence>
<evidence type="ECO:0000256" key="5">
    <source>
        <dbReference type="ARBA" id="ARBA00022737"/>
    </source>
</evidence>
<dbReference type="Pfam" id="PF06328">
    <property type="entry name" value="Lep_receptor_Ig"/>
    <property type="match status" value="1"/>
</dbReference>